<dbReference type="AlphaFoldDB" id="J7R781"/>
<feature type="region of interest" description="Disordered" evidence="4">
    <location>
        <begin position="298"/>
        <end position="339"/>
    </location>
</feature>
<dbReference type="InterPro" id="IPR055418">
    <property type="entry name" value="UFD1_N2"/>
</dbReference>
<evidence type="ECO:0000313" key="8">
    <source>
        <dbReference type="Proteomes" id="UP000006310"/>
    </source>
</evidence>
<dbReference type="InterPro" id="IPR004854">
    <property type="entry name" value="Ufd1-like"/>
</dbReference>
<dbReference type="PANTHER" id="PTHR12555:SF13">
    <property type="entry name" value="UBIQUITIN RECOGNITION FACTOR IN ER-ASSOCIATED DEGRADATION PROTEIN 1"/>
    <property type="match status" value="1"/>
</dbReference>
<feature type="domain" description="Ubiquitin fusion degradation protein UFD1 N-terminal subdomain 1" evidence="5">
    <location>
        <begin position="14"/>
        <end position="113"/>
    </location>
</feature>
<sequence length="339" mass="37559">MFSGFGSYYVGQRFEQLFRCYPVAMMPEGVRKDGANYGGKVFLPPSALNRLSLLNVSYPMLFEFVAQESERVTYGGVLEFVAEEGRVYLPQWMMETLEVQPGSVLRVRSAEVPLGKFVKLEPQSVDFLDISDPKAVLENALRTFSTLTVGDIVEISYNEAVYRIKILEVEPDSTSHSICVVETDLVTDFAPPVGYVEPEPQQRADQAQKKGPRGGDTSKLKVGSMGNRIEYAKTVMTSSQSTNRFQGEGSKVSGKKAAESSSGATGALLDVDLNSISLDHEPRRLDIPDGQLFFGFPVVPPRAEGEEEDDTDELRLFQGKGQSIRKSDRKGKKKKRKSM</sequence>
<dbReference type="FunFam" id="2.40.40.50:FF:000001">
    <property type="entry name" value="Ubiquitin fusion degradation protein 1 homolog"/>
    <property type="match status" value="1"/>
</dbReference>
<dbReference type="GeneID" id="34526435"/>
<dbReference type="Proteomes" id="UP000006310">
    <property type="component" value="Chromosome 6"/>
</dbReference>
<dbReference type="GO" id="GO:0006511">
    <property type="term" value="P:ubiquitin-dependent protein catabolic process"/>
    <property type="evidence" value="ECO:0007669"/>
    <property type="project" value="InterPro"/>
</dbReference>
<dbReference type="EMBL" id="HE978319">
    <property type="protein sequence ID" value="CCK70720.1"/>
    <property type="molecule type" value="Genomic_DNA"/>
</dbReference>
<dbReference type="OMA" id="VCMIETD"/>
<keyword evidence="8" id="KW-1185">Reference proteome</keyword>
<reference evidence="7 8" key="1">
    <citation type="journal article" date="2011" name="Proc. Natl. Acad. Sci. U.S.A.">
        <title>Evolutionary erosion of yeast sex chromosomes by mating-type switching accidents.</title>
        <authorList>
            <person name="Gordon J.L."/>
            <person name="Armisen D."/>
            <person name="Proux-Wera E."/>
            <person name="Oheigeartaigh S.S."/>
            <person name="Byrne K.P."/>
            <person name="Wolfe K.H."/>
        </authorList>
    </citation>
    <scope>NUCLEOTIDE SEQUENCE [LARGE SCALE GENOMIC DNA]</scope>
    <source>
        <strain evidence="8">ATCC MYA-139 / BCRC 22969 / CBS 8797 / CCRC 22969 / KCTC 17520 / NBRC 10181 / NCYC 3082</strain>
    </source>
</reference>
<keyword evidence="2" id="KW-0833">Ubl conjugation pathway</keyword>
<feature type="region of interest" description="Disordered" evidence="4">
    <location>
        <begin position="235"/>
        <end position="263"/>
    </location>
</feature>
<dbReference type="HOGENOM" id="CLU_037790_1_0_1"/>
<dbReference type="Pfam" id="PF03152">
    <property type="entry name" value="UFD1_N1"/>
    <property type="match status" value="1"/>
</dbReference>
<dbReference type="GO" id="GO:0031593">
    <property type="term" value="F:polyubiquitin modification-dependent protein binding"/>
    <property type="evidence" value="ECO:0007669"/>
    <property type="project" value="TreeGrafter"/>
</dbReference>
<evidence type="ECO:0000259" key="5">
    <source>
        <dbReference type="Pfam" id="PF03152"/>
    </source>
</evidence>
<dbReference type="InterPro" id="IPR055417">
    <property type="entry name" value="UFD1_N1"/>
</dbReference>
<dbReference type="GO" id="GO:0032182">
    <property type="term" value="F:ubiquitin-like protein binding"/>
    <property type="evidence" value="ECO:0007669"/>
    <property type="project" value="UniProtKB-ARBA"/>
</dbReference>
<evidence type="ECO:0000313" key="7">
    <source>
        <dbReference type="EMBL" id="CCK70720.1"/>
    </source>
</evidence>
<protein>
    <recommendedName>
        <fullName evidence="3">Ubiquitin fusion degradation protein 1</fullName>
    </recommendedName>
</protein>
<dbReference type="InterPro" id="IPR042299">
    <property type="entry name" value="Ufd1-like_Nn"/>
</dbReference>
<dbReference type="Gene3D" id="2.40.40.50">
    <property type="entry name" value="Ubiquitin fusion degradation protein UFD1, N-terminal domain"/>
    <property type="match status" value="1"/>
</dbReference>
<dbReference type="RefSeq" id="XP_022464966.1">
    <property type="nucleotide sequence ID" value="XM_022608473.1"/>
</dbReference>
<evidence type="ECO:0000256" key="3">
    <source>
        <dbReference type="ARBA" id="ARBA00074895"/>
    </source>
</evidence>
<gene>
    <name evidence="7" type="primary">KNAG0F00510</name>
    <name evidence="7" type="ordered locus">KNAG_0F00510</name>
</gene>
<dbReference type="STRING" id="1071383.J7R781"/>
<name>J7R781_HUIN7</name>
<evidence type="ECO:0000259" key="6">
    <source>
        <dbReference type="Pfam" id="PF24842"/>
    </source>
</evidence>
<organism evidence="7 8">
    <name type="scientific">Huiozyma naganishii (strain ATCC MYA-139 / BCRC 22969 / CBS 8797 / KCTC 17520 / NBRC 10181 / NCYC 3082 / Yp74L-3)</name>
    <name type="common">Yeast</name>
    <name type="synonym">Kazachstania naganishii</name>
    <dbReference type="NCBI Taxonomy" id="1071383"/>
    <lineage>
        <taxon>Eukaryota</taxon>
        <taxon>Fungi</taxon>
        <taxon>Dikarya</taxon>
        <taxon>Ascomycota</taxon>
        <taxon>Saccharomycotina</taxon>
        <taxon>Saccharomycetes</taxon>
        <taxon>Saccharomycetales</taxon>
        <taxon>Saccharomycetaceae</taxon>
        <taxon>Huiozyma</taxon>
    </lineage>
</organism>
<comment type="similarity">
    <text evidence="1">Belongs to the UFD1 family.</text>
</comment>
<dbReference type="KEGG" id="kng:KNAG_0F00510"/>
<feature type="region of interest" description="Disordered" evidence="4">
    <location>
        <begin position="191"/>
        <end position="223"/>
    </location>
</feature>
<reference evidence="8" key="2">
    <citation type="submission" date="2012-08" db="EMBL/GenBank/DDBJ databases">
        <title>Genome sequence of Kazachstania naganishii.</title>
        <authorList>
            <person name="Gordon J.L."/>
            <person name="Armisen D."/>
            <person name="Proux-Wera E."/>
            <person name="OhEigeartaigh S.S."/>
            <person name="Byrne K.P."/>
            <person name="Wolfe K.H."/>
        </authorList>
    </citation>
    <scope>NUCLEOTIDE SEQUENCE [LARGE SCALE GENOMIC DNA]</scope>
    <source>
        <strain evidence="8">ATCC MYA-139 / BCRC 22969 / CBS 8797 / CCRC 22969 / KCTC 17520 / NBRC 10181 / NCYC 3082</strain>
    </source>
</reference>
<feature type="compositionally biased region" description="Polar residues" evidence="4">
    <location>
        <begin position="235"/>
        <end position="245"/>
    </location>
</feature>
<accession>J7R781</accession>
<dbReference type="GO" id="GO:0034098">
    <property type="term" value="C:VCP-NPL4-UFD1 AAA ATPase complex"/>
    <property type="evidence" value="ECO:0007669"/>
    <property type="project" value="TreeGrafter"/>
</dbReference>
<dbReference type="OrthoDB" id="422728at2759"/>
<feature type="compositionally biased region" description="Basic residues" evidence="4">
    <location>
        <begin position="327"/>
        <end position="339"/>
    </location>
</feature>
<proteinExistence type="inferred from homology"/>
<evidence type="ECO:0000256" key="4">
    <source>
        <dbReference type="SAM" id="MobiDB-lite"/>
    </source>
</evidence>
<dbReference type="Gene3D" id="3.10.330.10">
    <property type="match status" value="1"/>
</dbReference>
<dbReference type="eggNOG" id="KOG1816">
    <property type="taxonomic scope" value="Eukaryota"/>
</dbReference>
<dbReference type="GO" id="GO:0036503">
    <property type="term" value="P:ERAD pathway"/>
    <property type="evidence" value="ECO:0007669"/>
    <property type="project" value="TreeGrafter"/>
</dbReference>
<dbReference type="Pfam" id="PF24842">
    <property type="entry name" value="UFD1_N2"/>
    <property type="match status" value="1"/>
</dbReference>
<evidence type="ECO:0000256" key="2">
    <source>
        <dbReference type="ARBA" id="ARBA00022786"/>
    </source>
</evidence>
<feature type="domain" description="Ubiquitin fusion degradation protein UFD1 N-terminal subdomain 2" evidence="6">
    <location>
        <begin position="115"/>
        <end position="192"/>
    </location>
</feature>
<dbReference type="PANTHER" id="PTHR12555">
    <property type="entry name" value="UBIQUITIN FUSION DEGRADATON PROTEIN 1"/>
    <property type="match status" value="1"/>
</dbReference>
<evidence type="ECO:0000256" key="1">
    <source>
        <dbReference type="ARBA" id="ARBA00006043"/>
    </source>
</evidence>